<dbReference type="EMBL" id="RCZP01000027">
    <property type="protein sequence ID" value="TPG49641.1"/>
    <property type="molecule type" value="Genomic_DNA"/>
</dbReference>
<evidence type="ECO:0000256" key="4">
    <source>
        <dbReference type="SAM" id="Phobius"/>
    </source>
</evidence>
<comment type="caution">
    <text evidence="6">The sequence shown here is derived from an EMBL/GenBank/DDBJ whole genome shotgun (WGS) entry which is preliminary data.</text>
</comment>
<dbReference type="PROSITE" id="PS51503">
    <property type="entry name" value="HIG1"/>
    <property type="match status" value="1"/>
</dbReference>
<evidence type="ECO:0000256" key="3">
    <source>
        <dbReference type="ARBA" id="ARBA00023136"/>
    </source>
</evidence>
<proteinExistence type="predicted"/>
<dbReference type="Pfam" id="PF04588">
    <property type="entry name" value="HIG_1_N"/>
    <property type="match status" value="1"/>
</dbReference>
<dbReference type="OrthoDB" id="7284889at2"/>
<evidence type="ECO:0000256" key="2">
    <source>
        <dbReference type="ARBA" id="ARBA00022989"/>
    </source>
</evidence>
<dbReference type="InterPro" id="IPR007667">
    <property type="entry name" value="Hypoxia_induced_domain"/>
</dbReference>
<reference evidence="6 7" key="1">
    <citation type="journal article" date="2019" name="Environ. Microbiol.">
        <title>Species interactions and distinct microbial communities in high Arctic permafrost affected cryosols are associated with the CH4 and CO2 gas fluxes.</title>
        <authorList>
            <person name="Altshuler I."/>
            <person name="Hamel J."/>
            <person name="Turney S."/>
            <person name="Magnuson E."/>
            <person name="Levesque R."/>
            <person name="Greer C."/>
            <person name="Whyte L.G."/>
        </authorList>
    </citation>
    <scope>NUCLEOTIDE SEQUENCE [LARGE SCALE GENOMIC DNA]</scope>
    <source>
        <strain evidence="6 7">S9.3B</strain>
    </source>
</reference>
<accession>A0A502FJR0</accession>
<dbReference type="Proteomes" id="UP000317078">
    <property type="component" value="Unassembled WGS sequence"/>
</dbReference>
<organism evidence="6 7">
    <name type="scientific">Muricoccus nepalensis</name>
    <dbReference type="NCBI Taxonomy" id="1854500"/>
    <lineage>
        <taxon>Bacteria</taxon>
        <taxon>Pseudomonadati</taxon>
        <taxon>Pseudomonadota</taxon>
        <taxon>Alphaproteobacteria</taxon>
        <taxon>Acetobacterales</taxon>
        <taxon>Roseomonadaceae</taxon>
        <taxon>Muricoccus</taxon>
    </lineage>
</organism>
<feature type="transmembrane region" description="Helical" evidence="4">
    <location>
        <begin position="6"/>
        <end position="25"/>
    </location>
</feature>
<evidence type="ECO:0000313" key="7">
    <source>
        <dbReference type="Proteomes" id="UP000317078"/>
    </source>
</evidence>
<keyword evidence="1 4" id="KW-0812">Transmembrane</keyword>
<name>A0A502FJR0_9PROT</name>
<gene>
    <name evidence="6" type="ORF">EAH89_20985</name>
</gene>
<evidence type="ECO:0000313" key="6">
    <source>
        <dbReference type="EMBL" id="TPG49641.1"/>
    </source>
</evidence>
<feature type="domain" description="HIG1" evidence="5">
    <location>
        <begin position="1"/>
        <end position="64"/>
    </location>
</feature>
<dbReference type="AlphaFoldDB" id="A0A502FJR0"/>
<protein>
    <submittedName>
        <fullName evidence="6">Twin transmembrane helix small protein</fullName>
    </submittedName>
</protein>
<evidence type="ECO:0000256" key="1">
    <source>
        <dbReference type="ARBA" id="ARBA00022692"/>
    </source>
</evidence>
<feature type="transmembrane region" description="Helical" evidence="4">
    <location>
        <begin position="45"/>
        <end position="62"/>
    </location>
</feature>
<keyword evidence="7" id="KW-1185">Reference proteome</keyword>
<keyword evidence="2 4" id="KW-1133">Transmembrane helix</keyword>
<dbReference type="RefSeq" id="WP_140885692.1">
    <property type="nucleotide sequence ID" value="NZ_RCZP01000027.1"/>
</dbReference>
<keyword evidence="3 4" id="KW-0472">Membrane</keyword>
<sequence length="64" mass="6947">MITFLTILVVLGMLGTLGTLFYGMVGMARGSSDGHKANALMRWRVTLQGVTLALFALLLFLMRG</sequence>
<dbReference type="Gene3D" id="6.10.140.1320">
    <property type="match status" value="1"/>
</dbReference>
<evidence type="ECO:0000259" key="5">
    <source>
        <dbReference type="PROSITE" id="PS51503"/>
    </source>
</evidence>
<dbReference type="NCBIfam" id="NF033233">
    <property type="entry name" value="twin_helix"/>
    <property type="match status" value="1"/>
</dbReference>